<proteinExistence type="predicted"/>
<sequence length="77" mass="8739">MKLRNVKVAKRLGTKTLAGLLAFGLVVGTPSVVLADVQSTMSQSEALWNRSIWTSVMKQKSRLKRMVRINIRQQKKR</sequence>
<accession>A0AAP7DWZ7</accession>
<dbReference type="EMBL" id="JAAIOD010000001">
    <property type="protein sequence ID" value="NSE56779.1"/>
    <property type="molecule type" value="Genomic_DNA"/>
</dbReference>
<dbReference type="RefSeq" id="WP_173792730.1">
    <property type="nucleotide sequence ID" value="NZ_CABIWY010000003.1"/>
</dbReference>
<reference evidence="1" key="1">
    <citation type="journal article" date="2020" name="Cell Host Microbe">
        <title>Functional and Genomic Variation between Human-Derived Isolates of Lachnospiraceae Reveals Inter- and Intra-Species Diversity.</title>
        <authorList>
            <person name="Sorbara M.T."/>
            <person name="Littmann E.R."/>
            <person name="Fontana E."/>
            <person name="Moody T.U."/>
            <person name="Kohout C.E."/>
            <person name="Gjonbalaj M."/>
            <person name="Eaton V."/>
            <person name="Seok R."/>
            <person name="Leiner I.M."/>
            <person name="Pamer E.G."/>
        </authorList>
    </citation>
    <scope>NUCLEOTIDE SEQUENCE</scope>
    <source>
        <strain evidence="1">MSK.10.16</strain>
    </source>
</reference>
<dbReference type="Proteomes" id="UP000724058">
    <property type="component" value="Unassembled WGS sequence"/>
</dbReference>
<organism evidence="1 2">
    <name type="scientific">Dorea longicatena</name>
    <dbReference type="NCBI Taxonomy" id="88431"/>
    <lineage>
        <taxon>Bacteria</taxon>
        <taxon>Bacillati</taxon>
        <taxon>Bacillota</taxon>
        <taxon>Clostridia</taxon>
        <taxon>Lachnospirales</taxon>
        <taxon>Lachnospiraceae</taxon>
        <taxon>Dorea</taxon>
    </lineage>
</organism>
<name>A0AAP7DWZ7_9FIRM</name>
<gene>
    <name evidence="1" type="ORF">G4332_01330</name>
</gene>
<protein>
    <submittedName>
        <fullName evidence="1">Uncharacterized protein</fullName>
    </submittedName>
</protein>
<comment type="caution">
    <text evidence="1">The sequence shown here is derived from an EMBL/GenBank/DDBJ whole genome shotgun (WGS) entry which is preliminary data.</text>
</comment>
<evidence type="ECO:0000313" key="1">
    <source>
        <dbReference type="EMBL" id="NSE56779.1"/>
    </source>
</evidence>
<dbReference type="AlphaFoldDB" id="A0AAP7DWZ7"/>
<evidence type="ECO:0000313" key="2">
    <source>
        <dbReference type="Proteomes" id="UP000724058"/>
    </source>
</evidence>
<reference evidence="1" key="2">
    <citation type="submission" date="2020-02" db="EMBL/GenBank/DDBJ databases">
        <authorList>
            <person name="Littmann E."/>
            <person name="Sorbara M."/>
        </authorList>
    </citation>
    <scope>NUCLEOTIDE SEQUENCE</scope>
    <source>
        <strain evidence="1">MSK.10.16</strain>
    </source>
</reference>